<sequence length="227" mass="24854">MTNSSASRPFILFDLDGTLVDPAPGIVASVQHALAKLEQEAPAYQDLHWVIGPPLRHSFEKLLGSDTFVERAVDLYREAYSASGLFDAAPYDGIRDALASLRRCGYRLFLCTSKPLLFARQVIHHFGFSGCFEDLFGAELDARFDDKGTLVSHILSTRNLRREDGCMVGDRAFDVLAARQNGMASIGVTWGYGGRSELQENGATVLCERVGDLPDCVHRALGQISGD</sequence>
<organism evidence="1 2">
    <name type="scientific">Aliiruegeria haliotis</name>
    <dbReference type="NCBI Taxonomy" id="1280846"/>
    <lineage>
        <taxon>Bacteria</taxon>
        <taxon>Pseudomonadati</taxon>
        <taxon>Pseudomonadota</taxon>
        <taxon>Alphaproteobacteria</taxon>
        <taxon>Rhodobacterales</taxon>
        <taxon>Roseobacteraceae</taxon>
        <taxon>Aliiruegeria</taxon>
    </lineage>
</organism>
<dbReference type="OrthoDB" id="9793014at2"/>
<proteinExistence type="predicted"/>
<evidence type="ECO:0000313" key="2">
    <source>
        <dbReference type="Proteomes" id="UP000239480"/>
    </source>
</evidence>
<dbReference type="SFLD" id="SFLDS00003">
    <property type="entry name" value="Haloacid_Dehalogenase"/>
    <property type="match status" value="1"/>
</dbReference>
<dbReference type="SUPFAM" id="SSF56784">
    <property type="entry name" value="HAD-like"/>
    <property type="match status" value="1"/>
</dbReference>
<dbReference type="InterPro" id="IPR041492">
    <property type="entry name" value="HAD_2"/>
</dbReference>
<dbReference type="InterPro" id="IPR050155">
    <property type="entry name" value="HAD-like_hydrolase_sf"/>
</dbReference>
<dbReference type="Gene3D" id="1.10.150.240">
    <property type="entry name" value="Putative phosphatase, domain 2"/>
    <property type="match status" value="1"/>
</dbReference>
<evidence type="ECO:0000313" key="1">
    <source>
        <dbReference type="EMBL" id="PRY23638.1"/>
    </source>
</evidence>
<dbReference type="InterPro" id="IPR023214">
    <property type="entry name" value="HAD_sf"/>
</dbReference>
<dbReference type="PANTHER" id="PTHR43434">
    <property type="entry name" value="PHOSPHOGLYCOLATE PHOSPHATASE"/>
    <property type="match status" value="1"/>
</dbReference>
<dbReference type="Gene3D" id="3.40.50.1000">
    <property type="entry name" value="HAD superfamily/HAD-like"/>
    <property type="match status" value="1"/>
</dbReference>
<dbReference type="EMBL" id="PVTD01000004">
    <property type="protein sequence ID" value="PRY23638.1"/>
    <property type="molecule type" value="Genomic_DNA"/>
</dbReference>
<dbReference type="Proteomes" id="UP000239480">
    <property type="component" value="Unassembled WGS sequence"/>
</dbReference>
<dbReference type="AlphaFoldDB" id="A0A2T0RR44"/>
<comment type="caution">
    <text evidence="1">The sequence shown here is derived from an EMBL/GenBank/DDBJ whole genome shotgun (WGS) entry which is preliminary data.</text>
</comment>
<dbReference type="RefSeq" id="WP_106205033.1">
    <property type="nucleotide sequence ID" value="NZ_PVTD01000004.1"/>
</dbReference>
<dbReference type="SFLD" id="SFLDG01129">
    <property type="entry name" value="C1.5:_HAD__Beta-PGM__Phosphata"/>
    <property type="match status" value="1"/>
</dbReference>
<dbReference type="PANTHER" id="PTHR43434:SF20">
    <property type="entry name" value="5'-NUCLEOTIDASE"/>
    <property type="match status" value="1"/>
</dbReference>
<dbReference type="InterPro" id="IPR023198">
    <property type="entry name" value="PGP-like_dom2"/>
</dbReference>
<protein>
    <submittedName>
        <fullName evidence="1">Phosphoglycolate phosphatase</fullName>
    </submittedName>
</protein>
<accession>A0A2T0RR44</accession>
<reference evidence="1 2" key="1">
    <citation type="submission" date="2018-03" db="EMBL/GenBank/DDBJ databases">
        <title>Genomic Encyclopedia of Archaeal and Bacterial Type Strains, Phase II (KMG-II): from individual species to whole genera.</title>
        <authorList>
            <person name="Goeker M."/>
        </authorList>
    </citation>
    <scope>NUCLEOTIDE SEQUENCE [LARGE SCALE GENOMIC DNA]</scope>
    <source>
        <strain evidence="1 2">DSM 29328</strain>
    </source>
</reference>
<dbReference type="GO" id="GO:0004713">
    <property type="term" value="F:protein tyrosine kinase activity"/>
    <property type="evidence" value="ECO:0007669"/>
    <property type="project" value="TreeGrafter"/>
</dbReference>
<keyword evidence="2" id="KW-1185">Reference proteome</keyword>
<dbReference type="Pfam" id="PF13419">
    <property type="entry name" value="HAD_2"/>
    <property type="match status" value="1"/>
</dbReference>
<gene>
    <name evidence="1" type="ORF">CLV78_104129</name>
</gene>
<dbReference type="GO" id="GO:0005829">
    <property type="term" value="C:cytosol"/>
    <property type="evidence" value="ECO:0007669"/>
    <property type="project" value="TreeGrafter"/>
</dbReference>
<dbReference type="InterPro" id="IPR036412">
    <property type="entry name" value="HAD-like_sf"/>
</dbReference>
<name>A0A2T0RR44_9RHOB</name>